<evidence type="ECO:0000313" key="1">
    <source>
        <dbReference type="EMBL" id="PON85850.1"/>
    </source>
</evidence>
<dbReference type="EMBL" id="JXTC01000141">
    <property type="protein sequence ID" value="PON85850.1"/>
    <property type="molecule type" value="Genomic_DNA"/>
</dbReference>
<protein>
    <submittedName>
        <fullName evidence="1">Uncharacterized protein</fullName>
    </submittedName>
</protein>
<keyword evidence="2" id="KW-1185">Reference proteome</keyword>
<comment type="caution">
    <text evidence="1">The sequence shown here is derived from an EMBL/GenBank/DDBJ whole genome shotgun (WGS) entry which is preliminary data.</text>
</comment>
<name>A0A2P5EJY7_TREOI</name>
<dbReference type="InParanoid" id="A0A2P5EJY7"/>
<organism evidence="1 2">
    <name type="scientific">Trema orientale</name>
    <name type="common">Charcoal tree</name>
    <name type="synonym">Celtis orientalis</name>
    <dbReference type="NCBI Taxonomy" id="63057"/>
    <lineage>
        <taxon>Eukaryota</taxon>
        <taxon>Viridiplantae</taxon>
        <taxon>Streptophyta</taxon>
        <taxon>Embryophyta</taxon>
        <taxon>Tracheophyta</taxon>
        <taxon>Spermatophyta</taxon>
        <taxon>Magnoliopsida</taxon>
        <taxon>eudicotyledons</taxon>
        <taxon>Gunneridae</taxon>
        <taxon>Pentapetalae</taxon>
        <taxon>rosids</taxon>
        <taxon>fabids</taxon>
        <taxon>Rosales</taxon>
        <taxon>Cannabaceae</taxon>
        <taxon>Trema</taxon>
    </lineage>
</organism>
<dbReference type="Proteomes" id="UP000237000">
    <property type="component" value="Unassembled WGS sequence"/>
</dbReference>
<reference evidence="2" key="1">
    <citation type="submission" date="2016-06" db="EMBL/GenBank/DDBJ databases">
        <title>Parallel loss of symbiosis genes in relatives of nitrogen-fixing non-legume Parasponia.</title>
        <authorList>
            <person name="Van Velzen R."/>
            <person name="Holmer R."/>
            <person name="Bu F."/>
            <person name="Rutten L."/>
            <person name="Van Zeijl A."/>
            <person name="Liu W."/>
            <person name="Santuari L."/>
            <person name="Cao Q."/>
            <person name="Sharma T."/>
            <person name="Shen D."/>
            <person name="Roswanjaya Y."/>
            <person name="Wardhani T."/>
            <person name="Kalhor M.S."/>
            <person name="Jansen J."/>
            <person name="Van den Hoogen J."/>
            <person name="Gungor B."/>
            <person name="Hartog M."/>
            <person name="Hontelez J."/>
            <person name="Verver J."/>
            <person name="Yang W.-C."/>
            <person name="Schijlen E."/>
            <person name="Repin R."/>
            <person name="Schilthuizen M."/>
            <person name="Schranz E."/>
            <person name="Heidstra R."/>
            <person name="Miyata K."/>
            <person name="Fedorova E."/>
            <person name="Kohlen W."/>
            <person name="Bisseling T."/>
            <person name="Smit S."/>
            <person name="Geurts R."/>
        </authorList>
    </citation>
    <scope>NUCLEOTIDE SEQUENCE [LARGE SCALE GENOMIC DNA]</scope>
    <source>
        <strain evidence="2">cv. RG33-2</strain>
    </source>
</reference>
<sequence length="115" mass="13563">MGKDWHVVQKVYHRHLWDIPENSNDIEELENLSEQINDDAYQEDISSNIRFIFEQEIDLQTEQVNRPNVELTEVDKDVYEAAKANSDIIEDYEEEILDFSSENSEEEPIVSDDDD</sequence>
<gene>
    <name evidence="1" type="ORF">TorRG33x02_183140</name>
</gene>
<accession>A0A2P5EJY7</accession>
<proteinExistence type="predicted"/>
<dbReference type="AlphaFoldDB" id="A0A2P5EJY7"/>
<evidence type="ECO:0000313" key="2">
    <source>
        <dbReference type="Proteomes" id="UP000237000"/>
    </source>
</evidence>